<keyword evidence="13" id="KW-0511">Multifunctional enzyme</keyword>
<dbReference type="InterPro" id="IPR015886">
    <property type="entry name" value="H2TH_FPG"/>
</dbReference>
<protein>
    <submittedName>
        <fullName evidence="21">Unannotated protein</fullName>
    </submittedName>
</protein>
<comment type="catalytic activity">
    <reaction evidence="15">
        <text>2'-deoxyribonucleotide-(2'-deoxyribose 5'-phosphate)-2'-deoxyribonucleotide-DNA = a 3'-end 2'-deoxyribonucleotide-(2,3-dehydro-2,3-deoxyribose 5'-phosphate)-DNA + a 5'-end 5'-phospho-2'-deoxyribonucleoside-DNA + H(+)</text>
        <dbReference type="Rhea" id="RHEA:66592"/>
        <dbReference type="Rhea" id="RHEA-COMP:13180"/>
        <dbReference type="Rhea" id="RHEA-COMP:16897"/>
        <dbReference type="Rhea" id="RHEA-COMP:17067"/>
        <dbReference type="ChEBI" id="CHEBI:15378"/>
        <dbReference type="ChEBI" id="CHEBI:136412"/>
        <dbReference type="ChEBI" id="CHEBI:157695"/>
        <dbReference type="ChEBI" id="CHEBI:167181"/>
        <dbReference type="EC" id="4.2.99.18"/>
    </reaction>
</comment>
<keyword evidence="6" id="KW-0227">DNA damage</keyword>
<comment type="subunit">
    <text evidence="4">Monomer.</text>
</comment>
<feature type="domain" description="Formamidopyrimidine-DNA glycosylase catalytic" evidence="17">
    <location>
        <begin position="2"/>
        <end position="117"/>
    </location>
</feature>
<comment type="similarity">
    <text evidence="3">Belongs to the FPG family.</text>
</comment>
<evidence type="ECO:0000256" key="13">
    <source>
        <dbReference type="ARBA" id="ARBA00023268"/>
    </source>
</evidence>
<feature type="domain" description="FPG-type" evidence="16">
    <location>
        <begin position="244"/>
        <end position="278"/>
    </location>
</feature>
<dbReference type="Gene3D" id="3.20.190.10">
    <property type="entry name" value="MutM-like, N-terminal"/>
    <property type="match status" value="1"/>
</dbReference>
<evidence type="ECO:0000259" key="16">
    <source>
        <dbReference type="PROSITE" id="PS51066"/>
    </source>
</evidence>
<evidence type="ECO:0000256" key="8">
    <source>
        <dbReference type="ARBA" id="ARBA00022801"/>
    </source>
</evidence>
<evidence type="ECO:0000313" key="18">
    <source>
        <dbReference type="EMBL" id="CAB4738586.1"/>
    </source>
</evidence>
<dbReference type="HAMAP" id="MF_00103">
    <property type="entry name" value="Fapy_DNA_glycosyl"/>
    <property type="match status" value="1"/>
</dbReference>
<dbReference type="GO" id="GO:0034039">
    <property type="term" value="F:8-oxo-7,8-dihydroguanine DNA N-glycosylase activity"/>
    <property type="evidence" value="ECO:0007669"/>
    <property type="project" value="TreeGrafter"/>
</dbReference>
<dbReference type="InterPro" id="IPR010663">
    <property type="entry name" value="Znf_FPG/IleRS"/>
</dbReference>
<sequence length="278" mass="31988">MPELPEVEVLRRDLERDITGRHIKTVEVETPRSVRRHKDKKEFIDRLEGKKVVGVDRRGKYLLCRLDGGEVLVIHLGMSGQLRRAKTAREAKMKHTHVIIGFQQGGQLRFIDPRTFGEMFVAETDAIDKIKELSHLGIDPYDHPISWDEFGALVVSRKAKLKPLLMDQKFIAGIGNMYSDEILWGAGLRWDRTSDSLQAQEIRRLYRSLIEVLQEAVKFRGSTLSDGQYVDLFGQPGEYQTYHNAYDREGKPCPRCRQPLVRERVASRSTYFCASCQV</sequence>
<gene>
    <name evidence="18" type="ORF">UFOPK2683_01734</name>
    <name evidence="19" type="ORF">UFOPK3605_00464</name>
    <name evidence="20" type="ORF">UFOPK3897_00285</name>
    <name evidence="21" type="ORF">UFOPK4121_01441</name>
</gene>
<keyword evidence="14" id="KW-0326">Glycosidase</keyword>
<evidence type="ECO:0000256" key="2">
    <source>
        <dbReference type="ARBA" id="ARBA00001947"/>
    </source>
</evidence>
<evidence type="ECO:0000256" key="4">
    <source>
        <dbReference type="ARBA" id="ARBA00011245"/>
    </source>
</evidence>
<keyword evidence="7" id="KW-0863">Zinc-finger</keyword>
<dbReference type="InterPro" id="IPR012319">
    <property type="entry name" value="FPG_cat"/>
</dbReference>
<dbReference type="GO" id="GO:0003684">
    <property type="term" value="F:damaged DNA binding"/>
    <property type="evidence" value="ECO:0007669"/>
    <property type="project" value="InterPro"/>
</dbReference>
<evidence type="ECO:0000259" key="17">
    <source>
        <dbReference type="PROSITE" id="PS51068"/>
    </source>
</evidence>
<evidence type="ECO:0000256" key="12">
    <source>
        <dbReference type="ARBA" id="ARBA00023239"/>
    </source>
</evidence>
<dbReference type="GO" id="GO:0006284">
    <property type="term" value="P:base-excision repair"/>
    <property type="evidence" value="ECO:0007669"/>
    <property type="project" value="InterPro"/>
</dbReference>
<dbReference type="EMBL" id="CAFBPQ010000064">
    <property type="protein sequence ID" value="CAB5031658.1"/>
    <property type="molecule type" value="Genomic_DNA"/>
</dbReference>
<dbReference type="NCBIfam" id="TIGR00577">
    <property type="entry name" value="fpg"/>
    <property type="match status" value="1"/>
</dbReference>
<dbReference type="GO" id="GO:0008270">
    <property type="term" value="F:zinc ion binding"/>
    <property type="evidence" value="ECO:0007669"/>
    <property type="project" value="UniProtKB-KW"/>
</dbReference>
<evidence type="ECO:0000256" key="5">
    <source>
        <dbReference type="ARBA" id="ARBA00022723"/>
    </source>
</evidence>
<comment type="cofactor">
    <cofactor evidence="2">
        <name>Zn(2+)</name>
        <dbReference type="ChEBI" id="CHEBI:29105"/>
    </cofactor>
</comment>
<dbReference type="EMBL" id="CAEZYK010000174">
    <property type="protein sequence ID" value="CAB4738586.1"/>
    <property type="molecule type" value="Genomic_DNA"/>
</dbReference>
<evidence type="ECO:0000256" key="10">
    <source>
        <dbReference type="ARBA" id="ARBA00023125"/>
    </source>
</evidence>
<evidence type="ECO:0000256" key="15">
    <source>
        <dbReference type="ARBA" id="ARBA00044632"/>
    </source>
</evidence>
<dbReference type="PANTHER" id="PTHR22993:SF9">
    <property type="entry name" value="FORMAMIDOPYRIMIDINE-DNA GLYCOSYLASE"/>
    <property type="match status" value="1"/>
</dbReference>
<name>A0A6J7RTH7_9ZZZZ</name>
<evidence type="ECO:0000256" key="1">
    <source>
        <dbReference type="ARBA" id="ARBA00001668"/>
    </source>
</evidence>
<dbReference type="AlphaFoldDB" id="A0A6J7RTH7"/>
<keyword evidence="10" id="KW-0238">DNA-binding</keyword>
<evidence type="ECO:0000313" key="21">
    <source>
        <dbReference type="EMBL" id="CAB5031658.1"/>
    </source>
</evidence>
<dbReference type="SUPFAM" id="SSF57716">
    <property type="entry name" value="Glucocorticoid receptor-like (DNA-binding domain)"/>
    <property type="match status" value="1"/>
</dbReference>
<dbReference type="SUPFAM" id="SSF81624">
    <property type="entry name" value="N-terminal domain of MutM-like DNA repair proteins"/>
    <property type="match status" value="1"/>
</dbReference>
<evidence type="ECO:0000256" key="3">
    <source>
        <dbReference type="ARBA" id="ARBA00009409"/>
    </source>
</evidence>
<evidence type="ECO:0000256" key="14">
    <source>
        <dbReference type="ARBA" id="ARBA00023295"/>
    </source>
</evidence>
<dbReference type="PROSITE" id="PS51066">
    <property type="entry name" value="ZF_FPG_2"/>
    <property type="match status" value="1"/>
</dbReference>
<reference evidence="21" key="1">
    <citation type="submission" date="2020-05" db="EMBL/GenBank/DDBJ databases">
        <authorList>
            <person name="Chiriac C."/>
            <person name="Salcher M."/>
            <person name="Ghai R."/>
            <person name="Kavagutti S V."/>
        </authorList>
    </citation>
    <scope>NUCLEOTIDE SEQUENCE</scope>
</reference>
<evidence type="ECO:0000256" key="7">
    <source>
        <dbReference type="ARBA" id="ARBA00022771"/>
    </source>
</evidence>
<dbReference type="SUPFAM" id="SSF46946">
    <property type="entry name" value="S13-like H2TH domain"/>
    <property type="match status" value="1"/>
</dbReference>
<dbReference type="CDD" id="cd08966">
    <property type="entry name" value="EcFpg-like_N"/>
    <property type="match status" value="1"/>
</dbReference>
<dbReference type="PANTHER" id="PTHR22993">
    <property type="entry name" value="FORMAMIDOPYRIMIDINE-DNA GLYCOSYLASE"/>
    <property type="match status" value="1"/>
</dbReference>
<dbReference type="SMART" id="SM00898">
    <property type="entry name" value="Fapy_DNA_glyco"/>
    <property type="match status" value="1"/>
</dbReference>
<evidence type="ECO:0000256" key="11">
    <source>
        <dbReference type="ARBA" id="ARBA00023204"/>
    </source>
</evidence>
<dbReference type="Pfam" id="PF06831">
    <property type="entry name" value="H2TH"/>
    <property type="match status" value="1"/>
</dbReference>
<accession>A0A6J7RTH7</accession>
<evidence type="ECO:0000313" key="20">
    <source>
        <dbReference type="EMBL" id="CAB4969581.1"/>
    </source>
</evidence>
<keyword evidence="12" id="KW-0456">Lyase</keyword>
<dbReference type="EMBL" id="CAFBOF010000003">
    <property type="protein sequence ID" value="CAB4969581.1"/>
    <property type="molecule type" value="Genomic_DNA"/>
</dbReference>
<dbReference type="FunFam" id="1.10.8.50:FF:000003">
    <property type="entry name" value="Formamidopyrimidine-DNA glycosylase"/>
    <property type="match status" value="1"/>
</dbReference>
<dbReference type="GO" id="GO:0140078">
    <property type="term" value="F:class I DNA-(apurinic or apyrimidinic site) endonuclease activity"/>
    <property type="evidence" value="ECO:0007669"/>
    <property type="project" value="UniProtKB-EC"/>
</dbReference>
<dbReference type="Pfam" id="PF01149">
    <property type="entry name" value="Fapy_DNA_glyco"/>
    <property type="match status" value="1"/>
</dbReference>
<dbReference type="InterPro" id="IPR020629">
    <property type="entry name" value="FPG_Glyclase"/>
</dbReference>
<keyword evidence="8" id="KW-0378">Hydrolase</keyword>
<dbReference type="NCBIfam" id="NF002211">
    <property type="entry name" value="PRK01103.1"/>
    <property type="match status" value="1"/>
</dbReference>
<keyword evidence="9" id="KW-0862">Zinc</keyword>
<dbReference type="Pfam" id="PF06827">
    <property type="entry name" value="zf-FPG_IleRS"/>
    <property type="match status" value="1"/>
</dbReference>
<comment type="catalytic activity">
    <reaction evidence="1">
        <text>Hydrolysis of DNA containing ring-opened 7-methylguanine residues, releasing 2,6-diamino-4-hydroxy-5-(N-methyl)formamidopyrimidine.</text>
        <dbReference type="EC" id="3.2.2.23"/>
    </reaction>
</comment>
<evidence type="ECO:0000256" key="9">
    <source>
        <dbReference type="ARBA" id="ARBA00022833"/>
    </source>
</evidence>
<dbReference type="Gene3D" id="1.10.8.50">
    <property type="match status" value="1"/>
</dbReference>
<dbReference type="InterPro" id="IPR010979">
    <property type="entry name" value="Ribosomal_uS13-like_H2TH"/>
</dbReference>
<organism evidence="21">
    <name type="scientific">freshwater metagenome</name>
    <dbReference type="NCBI Taxonomy" id="449393"/>
    <lineage>
        <taxon>unclassified sequences</taxon>
        <taxon>metagenomes</taxon>
        <taxon>ecological metagenomes</taxon>
    </lineage>
</organism>
<dbReference type="PROSITE" id="PS51068">
    <property type="entry name" value="FPG_CAT"/>
    <property type="match status" value="1"/>
</dbReference>
<dbReference type="InterPro" id="IPR000214">
    <property type="entry name" value="Znf_DNA_glyclase/AP_lyase"/>
</dbReference>
<dbReference type="SMART" id="SM01232">
    <property type="entry name" value="H2TH"/>
    <property type="match status" value="1"/>
</dbReference>
<keyword evidence="11" id="KW-0234">DNA repair</keyword>
<dbReference type="EMBL" id="CAFBMM010000013">
    <property type="protein sequence ID" value="CAB4900688.1"/>
    <property type="molecule type" value="Genomic_DNA"/>
</dbReference>
<evidence type="ECO:0000256" key="6">
    <source>
        <dbReference type="ARBA" id="ARBA00022763"/>
    </source>
</evidence>
<dbReference type="InterPro" id="IPR035937">
    <property type="entry name" value="FPG_N"/>
</dbReference>
<keyword evidence="5" id="KW-0479">Metal-binding</keyword>
<proteinExistence type="inferred from homology"/>
<evidence type="ECO:0000313" key="19">
    <source>
        <dbReference type="EMBL" id="CAB4900688.1"/>
    </source>
</evidence>